<evidence type="ECO:0000313" key="2">
    <source>
        <dbReference type="Proteomes" id="UP000197068"/>
    </source>
</evidence>
<accession>A0ABQ0MVL3</accession>
<proteinExistence type="predicted"/>
<reference evidence="1 2" key="1">
    <citation type="submission" date="2017-06" db="EMBL/GenBank/DDBJ databases">
        <title>Whole Genome Sequences of Colwellia marinimaniae MTCD1.</title>
        <authorList>
            <person name="Kusumoto H."/>
            <person name="Inoue M."/>
            <person name="Tanikawa K."/>
            <person name="Maeji H."/>
            <person name="Cameron J.H."/>
            <person name="Bartlett D.H."/>
        </authorList>
    </citation>
    <scope>NUCLEOTIDE SEQUENCE [LARGE SCALE GENOMIC DNA]</scope>
    <source>
        <strain evidence="1 2">MTCD1</strain>
    </source>
</reference>
<sequence length="45" mass="4695">MNSILCCSGKLSYNACVFIGGQSGFPPVPHDLINPVLFLASLAQA</sequence>
<dbReference type="RefSeq" id="WP_157447803.1">
    <property type="nucleotide sequence ID" value="NZ_BDQM01000014.1"/>
</dbReference>
<gene>
    <name evidence="1" type="ORF">MTCD1_02017</name>
</gene>
<dbReference type="Proteomes" id="UP000197068">
    <property type="component" value="Unassembled WGS sequence"/>
</dbReference>
<name>A0ABQ0MVL3_9GAMM</name>
<organism evidence="1 2">
    <name type="scientific">Colwellia marinimaniae</name>
    <dbReference type="NCBI Taxonomy" id="1513592"/>
    <lineage>
        <taxon>Bacteria</taxon>
        <taxon>Pseudomonadati</taxon>
        <taxon>Pseudomonadota</taxon>
        <taxon>Gammaproteobacteria</taxon>
        <taxon>Alteromonadales</taxon>
        <taxon>Colwelliaceae</taxon>
        <taxon>Colwellia</taxon>
    </lineage>
</organism>
<keyword evidence="2" id="KW-1185">Reference proteome</keyword>
<dbReference type="EMBL" id="BDQM01000014">
    <property type="protein sequence ID" value="GAW96403.1"/>
    <property type="molecule type" value="Genomic_DNA"/>
</dbReference>
<comment type="caution">
    <text evidence="1">The sequence shown here is derived from an EMBL/GenBank/DDBJ whole genome shotgun (WGS) entry which is preliminary data.</text>
</comment>
<evidence type="ECO:0000313" key="1">
    <source>
        <dbReference type="EMBL" id="GAW96403.1"/>
    </source>
</evidence>
<protein>
    <submittedName>
        <fullName evidence="1">Uncharacterized protein</fullName>
    </submittedName>
</protein>